<accession>A0A3D8TJQ6</accession>
<protein>
    <submittedName>
        <fullName evidence="9">PTS sugar transporter</fullName>
    </submittedName>
</protein>
<gene>
    <name evidence="9" type="ORF">UR08_12595</name>
</gene>
<name>A0A3D8TJQ6_9LIST</name>
<dbReference type="InterPro" id="IPR013012">
    <property type="entry name" value="PTS_EIIB_3"/>
</dbReference>
<dbReference type="InterPro" id="IPR003501">
    <property type="entry name" value="PTS_EIIB_2/3"/>
</dbReference>
<dbReference type="PANTHER" id="PTHR34581:SF2">
    <property type="entry name" value="PTS SYSTEM N,N'-DIACETYLCHITOBIOSE-SPECIFIC EIIB COMPONENT"/>
    <property type="match status" value="1"/>
</dbReference>
<evidence type="ECO:0000256" key="1">
    <source>
        <dbReference type="ARBA" id="ARBA00022448"/>
    </source>
</evidence>
<keyword evidence="10" id="KW-1185">Reference proteome</keyword>
<keyword evidence="5" id="KW-0598">Phosphotransferase system</keyword>
<dbReference type="RefSeq" id="WP_115754041.1">
    <property type="nucleotide sequence ID" value="NZ_LARY01000004.1"/>
</dbReference>
<dbReference type="Pfam" id="PF02302">
    <property type="entry name" value="PTS_IIB"/>
    <property type="match status" value="1"/>
</dbReference>
<dbReference type="GO" id="GO:0008982">
    <property type="term" value="F:protein-N(PI)-phosphohistidine-sugar phosphotransferase activity"/>
    <property type="evidence" value="ECO:0007669"/>
    <property type="project" value="InterPro"/>
</dbReference>
<dbReference type="EMBL" id="LARY01000004">
    <property type="protein sequence ID" value="RDW99126.1"/>
    <property type="molecule type" value="Genomic_DNA"/>
</dbReference>
<evidence type="ECO:0000256" key="6">
    <source>
        <dbReference type="ARBA" id="ARBA00022777"/>
    </source>
</evidence>
<dbReference type="GO" id="GO:0009401">
    <property type="term" value="P:phosphoenolpyruvate-dependent sugar phosphotransferase system"/>
    <property type="evidence" value="ECO:0007669"/>
    <property type="project" value="UniProtKB-KW"/>
</dbReference>
<evidence type="ECO:0000256" key="5">
    <source>
        <dbReference type="ARBA" id="ARBA00022683"/>
    </source>
</evidence>
<feature type="modified residue" description="Phosphocysteine; by EIIA" evidence="7">
    <location>
        <position position="8"/>
    </location>
</feature>
<dbReference type="InterPro" id="IPR051819">
    <property type="entry name" value="PTS_sugar-specific_EIIB"/>
</dbReference>
<evidence type="ECO:0000259" key="8">
    <source>
        <dbReference type="PROSITE" id="PS51100"/>
    </source>
</evidence>
<evidence type="ECO:0000256" key="2">
    <source>
        <dbReference type="ARBA" id="ARBA00022553"/>
    </source>
</evidence>
<dbReference type="SUPFAM" id="SSF52794">
    <property type="entry name" value="PTS system IIB component-like"/>
    <property type="match status" value="1"/>
</dbReference>
<dbReference type="PROSITE" id="PS51100">
    <property type="entry name" value="PTS_EIIB_TYPE_3"/>
    <property type="match status" value="1"/>
</dbReference>
<dbReference type="AlphaFoldDB" id="A0A3D8TJQ6"/>
<evidence type="ECO:0000313" key="9">
    <source>
        <dbReference type="EMBL" id="RDW99126.1"/>
    </source>
</evidence>
<keyword evidence="4" id="KW-0808">Transferase</keyword>
<evidence type="ECO:0000313" key="10">
    <source>
        <dbReference type="Proteomes" id="UP000257055"/>
    </source>
</evidence>
<feature type="domain" description="PTS EIIB type-3" evidence="8">
    <location>
        <begin position="1"/>
        <end position="104"/>
    </location>
</feature>
<comment type="caution">
    <text evidence="9">The sequence shown here is derived from an EMBL/GenBank/DDBJ whole genome shotgun (WGS) entry which is preliminary data.</text>
</comment>
<keyword evidence="2" id="KW-0597">Phosphoprotein</keyword>
<reference evidence="10" key="1">
    <citation type="submission" date="2015-04" db="EMBL/GenBank/DDBJ databases">
        <authorList>
            <person name="Schardt J."/>
            <person name="Mueller-Herbst S."/>
            <person name="Scherer S."/>
            <person name="Huptas C."/>
        </authorList>
    </citation>
    <scope>NUCLEOTIDE SEQUENCE [LARGE SCALE GENOMIC DNA]</scope>
    <source>
        <strain evidence="10">Kiel-L1</strain>
    </source>
</reference>
<dbReference type="GO" id="GO:0016301">
    <property type="term" value="F:kinase activity"/>
    <property type="evidence" value="ECO:0007669"/>
    <property type="project" value="UniProtKB-KW"/>
</dbReference>
<evidence type="ECO:0000256" key="3">
    <source>
        <dbReference type="ARBA" id="ARBA00022597"/>
    </source>
</evidence>
<organism evidence="9 10">
    <name type="scientific">Listeria kieliensis</name>
    <dbReference type="NCBI Taxonomy" id="1621700"/>
    <lineage>
        <taxon>Bacteria</taxon>
        <taxon>Bacillati</taxon>
        <taxon>Bacillota</taxon>
        <taxon>Bacilli</taxon>
        <taxon>Bacillales</taxon>
        <taxon>Listeriaceae</taxon>
        <taxon>Listeria</taxon>
    </lineage>
</organism>
<dbReference type="Proteomes" id="UP000257055">
    <property type="component" value="Unassembled WGS sequence"/>
</dbReference>
<dbReference type="InterPro" id="IPR036095">
    <property type="entry name" value="PTS_EIIB-like_sf"/>
</dbReference>
<dbReference type="PANTHER" id="PTHR34581">
    <property type="entry name" value="PTS SYSTEM N,N'-DIACETYLCHITOBIOSE-SPECIFIC EIIB COMPONENT"/>
    <property type="match status" value="1"/>
</dbReference>
<keyword evidence="1" id="KW-0813">Transport</keyword>
<evidence type="ECO:0000256" key="4">
    <source>
        <dbReference type="ARBA" id="ARBA00022679"/>
    </source>
</evidence>
<sequence length="104" mass="11552">MKKIMLICSAGMSSSLLVQKMQEEIASQQLDAEVIAVAEADVSKYISEVDVVLLAPQVRFLAKGLKRKFGSREIPVEIIDAIDYGTMDGRNVLNQAYAMMEQRD</sequence>
<dbReference type="CDD" id="cd05564">
    <property type="entry name" value="PTS_IIB_chitobiose_lichenan"/>
    <property type="match status" value="1"/>
</dbReference>
<keyword evidence="6" id="KW-0418">Kinase</keyword>
<proteinExistence type="predicted"/>
<evidence type="ECO:0000256" key="7">
    <source>
        <dbReference type="PROSITE-ProRule" id="PRU00423"/>
    </source>
</evidence>
<dbReference type="Gene3D" id="3.40.50.2300">
    <property type="match status" value="1"/>
</dbReference>
<keyword evidence="3 9" id="KW-0762">Sugar transport</keyword>